<name>A0AAW0SJV4_SCYPA</name>
<keyword evidence="3" id="KW-1185">Reference proteome</keyword>
<dbReference type="Proteomes" id="UP001487740">
    <property type="component" value="Unassembled WGS sequence"/>
</dbReference>
<sequence>MFTLHLRNTITREVNWLQNDLTMAQVECRYPNLRGEDTKLEFRVRNILGDLPLLCSKDRLTFNFFCEQVKSDYLEDESKAAEGMDFDTTIQLACIEIKRVFKRMNGCAMDKKSNLEHLEKEVGLHKFLPAYVINTTKQETLHSERGDLTEQLRATLEGSGAV</sequence>
<evidence type="ECO:0000313" key="3">
    <source>
        <dbReference type="Proteomes" id="UP001487740"/>
    </source>
</evidence>
<dbReference type="Gene3D" id="3.10.20.90">
    <property type="entry name" value="Phosphatidylinositol 3-kinase Catalytic Subunit, Chain A, domain 1"/>
    <property type="match status" value="1"/>
</dbReference>
<accession>A0AAW0SJV4</accession>
<dbReference type="InterPro" id="IPR035963">
    <property type="entry name" value="FERM_2"/>
</dbReference>
<dbReference type="SUPFAM" id="SSF47031">
    <property type="entry name" value="Second domain of FERM"/>
    <property type="match status" value="1"/>
</dbReference>
<dbReference type="AlphaFoldDB" id="A0AAW0SJV4"/>
<dbReference type="PANTHER" id="PTHR46221:SF9">
    <property type="entry name" value="NON-SPECIFIC PROTEIN-TYROSINE KINASE"/>
    <property type="match status" value="1"/>
</dbReference>
<dbReference type="CDD" id="cd14473">
    <property type="entry name" value="FERM_B-lobe"/>
    <property type="match status" value="1"/>
</dbReference>
<dbReference type="PANTHER" id="PTHR46221">
    <property type="entry name" value="FERM AND PDZ DOMAIN-CONTAINING PROTEIN FAMILY MEMBER"/>
    <property type="match status" value="1"/>
</dbReference>
<dbReference type="Gene3D" id="1.20.80.10">
    <property type="match status" value="1"/>
</dbReference>
<dbReference type="InterPro" id="IPR014352">
    <property type="entry name" value="FERM/acyl-CoA-bd_prot_sf"/>
</dbReference>
<comment type="caution">
    <text evidence="2">The sequence shown here is derived from an EMBL/GenBank/DDBJ whole genome shotgun (WGS) entry which is preliminary data.</text>
</comment>
<gene>
    <name evidence="2" type="ORF">O3P69_012781</name>
</gene>
<evidence type="ECO:0000313" key="2">
    <source>
        <dbReference type="EMBL" id="KAK8375299.1"/>
    </source>
</evidence>
<dbReference type="InterPro" id="IPR000299">
    <property type="entry name" value="FERM_domain"/>
</dbReference>
<dbReference type="EMBL" id="JARAKH010000052">
    <property type="protein sequence ID" value="KAK8375299.1"/>
    <property type="molecule type" value="Genomic_DNA"/>
</dbReference>
<feature type="domain" description="FERM" evidence="1">
    <location>
        <begin position="1"/>
        <end position="162"/>
    </location>
</feature>
<organism evidence="2 3">
    <name type="scientific">Scylla paramamosain</name>
    <name type="common">Mud crab</name>
    <dbReference type="NCBI Taxonomy" id="85552"/>
    <lineage>
        <taxon>Eukaryota</taxon>
        <taxon>Metazoa</taxon>
        <taxon>Ecdysozoa</taxon>
        <taxon>Arthropoda</taxon>
        <taxon>Crustacea</taxon>
        <taxon>Multicrustacea</taxon>
        <taxon>Malacostraca</taxon>
        <taxon>Eumalacostraca</taxon>
        <taxon>Eucarida</taxon>
        <taxon>Decapoda</taxon>
        <taxon>Pleocyemata</taxon>
        <taxon>Brachyura</taxon>
        <taxon>Eubrachyura</taxon>
        <taxon>Portunoidea</taxon>
        <taxon>Portunidae</taxon>
        <taxon>Portuninae</taxon>
        <taxon>Scylla</taxon>
    </lineage>
</organism>
<dbReference type="PROSITE" id="PS50057">
    <property type="entry name" value="FERM_3"/>
    <property type="match status" value="1"/>
</dbReference>
<proteinExistence type="predicted"/>
<evidence type="ECO:0000259" key="1">
    <source>
        <dbReference type="PROSITE" id="PS50057"/>
    </source>
</evidence>
<protein>
    <recommendedName>
        <fullName evidence="1">FERM domain-containing protein</fullName>
    </recommendedName>
</protein>
<dbReference type="InterPro" id="IPR019748">
    <property type="entry name" value="FERM_central"/>
</dbReference>
<dbReference type="Pfam" id="PF00373">
    <property type="entry name" value="FERM_M"/>
    <property type="match status" value="1"/>
</dbReference>
<reference evidence="2 3" key="1">
    <citation type="submission" date="2023-03" db="EMBL/GenBank/DDBJ databases">
        <title>High-quality genome of Scylla paramamosain provides insights in environmental adaptation.</title>
        <authorList>
            <person name="Zhang L."/>
        </authorList>
    </citation>
    <scope>NUCLEOTIDE SEQUENCE [LARGE SCALE GENOMIC DNA]</scope>
    <source>
        <strain evidence="2">LZ_2023a</strain>
        <tissue evidence="2">Muscle</tissue>
    </source>
</reference>